<proteinExistence type="predicted"/>
<comment type="caution">
    <text evidence="1">The sequence shown here is derived from an EMBL/GenBank/DDBJ whole genome shotgun (WGS) entry which is preliminary data.</text>
</comment>
<dbReference type="Proteomes" id="UP001148629">
    <property type="component" value="Unassembled WGS sequence"/>
</dbReference>
<reference evidence="1" key="1">
    <citation type="submission" date="2022-08" db="EMBL/GenBank/DDBJ databases">
        <title>Genome Sequence of Fusarium decemcellulare.</title>
        <authorList>
            <person name="Buettner E."/>
        </authorList>
    </citation>
    <scope>NUCLEOTIDE SEQUENCE</scope>
    <source>
        <strain evidence="1">Babe19</strain>
    </source>
</reference>
<organism evidence="1 2">
    <name type="scientific">Fusarium decemcellulare</name>
    <dbReference type="NCBI Taxonomy" id="57161"/>
    <lineage>
        <taxon>Eukaryota</taxon>
        <taxon>Fungi</taxon>
        <taxon>Dikarya</taxon>
        <taxon>Ascomycota</taxon>
        <taxon>Pezizomycotina</taxon>
        <taxon>Sordariomycetes</taxon>
        <taxon>Hypocreomycetidae</taxon>
        <taxon>Hypocreales</taxon>
        <taxon>Nectriaceae</taxon>
        <taxon>Fusarium</taxon>
        <taxon>Fusarium decemcellulare species complex</taxon>
    </lineage>
</organism>
<evidence type="ECO:0000313" key="2">
    <source>
        <dbReference type="Proteomes" id="UP001148629"/>
    </source>
</evidence>
<sequence length="236" mass="25766">MYLRHSILFGIGFFVTKKVEAYSTQFTGATVSLGDALYWISPEPAKDVPRKVAETFLDVPAALGGYLPISVVHLATDNYTTEALESELSQYSADDLISQVVYVQNVTDEDSSDILARKLGKQTVLFETTNSTGKVPRGPYFLSPWGLHRAYRLHSDFQQAFTESVYANPAGNHSVLPANVPGQSLAIAVPSRLYFERTPEKPLAGLRLGVKDIYDIAGIKTGNGNRACDSSTQVLS</sequence>
<gene>
    <name evidence="1" type="ORF">NM208_g115</name>
</gene>
<protein>
    <submittedName>
        <fullName evidence="1">Uncharacterized protein</fullName>
    </submittedName>
</protein>
<name>A0ACC1T0R0_9HYPO</name>
<evidence type="ECO:0000313" key="1">
    <source>
        <dbReference type="EMBL" id="KAJ3550172.1"/>
    </source>
</evidence>
<keyword evidence="2" id="KW-1185">Reference proteome</keyword>
<accession>A0ACC1T0R0</accession>
<dbReference type="EMBL" id="JANRMS010000006">
    <property type="protein sequence ID" value="KAJ3550172.1"/>
    <property type="molecule type" value="Genomic_DNA"/>
</dbReference>